<reference evidence="9 10" key="1">
    <citation type="journal article" date="2024" name="Science">
        <title>Giant polyketide synthase enzymes in the biosynthesis of giant marine polyether toxins.</title>
        <authorList>
            <person name="Fallon T.R."/>
            <person name="Shende V.V."/>
            <person name="Wierzbicki I.H."/>
            <person name="Pendleton A.L."/>
            <person name="Watervoot N.F."/>
            <person name="Auber R.P."/>
            <person name="Gonzalez D.J."/>
            <person name="Wisecaver J.H."/>
            <person name="Moore B.S."/>
        </authorList>
    </citation>
    <scope>NUCLEOTIDE SEQUENCE [LARGE SCALE GENOMIC DNA]</scope>
    <source>
        <strain evidence="9 10">12B1</strain>
    </source>
</reference>
<feature type="domain" description="Glycosyl hydrolase family 30 TIM-barrel" evidence="7">
    <location>
        <begin position="63"/>
        <end position="420"/>
    </location>
</feature>
<dbReference type="InterPro" id="IPR017853">
    <property type="entry name" value="GH"/>
</dbReference>
<evidence type="ECO:0000256" key="5">
    <source>
        <dbReference type="SAM" id="SignalP"/>
    </source>
</evidence>
<dbReference type="EMBL" id="JBGBPQ010000014">
    <property type="protein sequence ID" value="KAL1510876.1"/>
    <property type="molecule type" value="Genomic_DNA"/>
</dbReference>
<dbReference type="AlphaFoldDB" id="A0AB34J2U4"/>
<dbReference type="InterPro" id="IPR035992">
    <property type="entry name" value="Ricin_B-like_lectins"/>
</dbReference>
<keyword evidence="4" id="KW-0812">Transmembrane</keyword>
<dbReference type="Gene3D" id="2.80.10.50">
    <property type="match status" value="1"/>
</dbReference>
<dbReference type="PROSITE" id="PS50231">
    <property type="entry name" value="RICIN_B_LECTIN"/>
    <property type="match status" value="1"/>
</dbReference>
<feature type="domain" description="Ricin B lectin" evidence="6">
    <location>
        <begin position="446"/>
        <end position="541"/>
    </location>
</feature>
<keyword evidence="10" id="KW-1185">Reference proteome</keyword>
<keyword evidence="4" id="KW-1133">Transmembrane helix</keyword>
<evidence type="ECO:0008006" key="11">
    <source>
        <dbReference type="Google" id="ProtNLM"/>
    </source>
</evidence>
<dbReference type="InterPro" id="IPR000772">
    <property type="entry name" value="Ricin_B_lectin"/>
</dbReference>
<dbReference type="InterPro" id="IPR033453">
    <property type="entry name" value="Glyco_hydro_30_TIM-barrel"/>
</dbReference>
<dbReference type="PANTHER" id="PTHR11069:SF23">
    <property type="entry name" value="LYSOSOMAL ACID GLUCOSYLCERAMIDASE"/>
    <property type="match status" value="1"/>
</dbReference>
<dbReference type="Pfam" id="PF00652">
    <property type="entry name" value="Ricin_B_lectin"/>
    <property type="match status" value="1"/>
</dbReference>
<accession>A0AB34J2U4</accession>
<evidence type="ECO:0000259" key="8">
    <source>
        <dbReference type="Pfam" id="PF17189"/>
    </source>
</evidence>
<dbReference type="InterPro" id="IPR033452">
    <property type="entry name" value="GH30_C"/>
</dbReference>
<dbReference type="PRINTS" id="PR00843">
    <property type="entry name" value="GLHYDRLASE30"/>
</dbReference>
<feature type="signal peptide" evidence="5">
    <location>
        <begin position="1"/>
        <end position="15"/>
    </location>
</feature>
<proteinExistence type="inferred from homology"/>
<feature type="chain" id="PRO_5044318943" description="Glucosylceramidase" evidence="5">
    <location>
        <begin position="16"/>
        <end position="753"/>
    </location>
</feature>
<comment type="caution">
    <text evidence="9">The sequence shown here is derived from an EMBL/GenBank/DDBJ whole genome shotgun (WGS) entry which is preliminary data.</text>
</comment>
<protein>
    <recommendedName>
        <fullName evidence="11">Glucosylceramidase</fullName>
    </recommendedName>
</protein>
<evidence type="ECO:0000313" key="10">
    <source>
        <dbReference type="Proteomes" id="UP001515480"/>
    </source>
</evidence>
<evidence type="ECO:0000256" key="1">
    <source>
        <dbReference type="ARBA" id="ARBA00005382"/>
    </source>
</evidence>
<dbReference type="Gene3D" id="3.20.20.80">
    <property type="entry name" value="Glycosidases"/>
    <property type="match status" value="1"/>
</dbReference>
<evidence type="ECO:0000256" key="4">
    <source>
        <dbReference type="SAM" id="Phobius"/>
    </source>
</evidence>
<dbReference type="GO" id="GO:0006680">
    <property type="term" value="P:glucosylceramide catabolic process"/>
    <property type="evidence" value="ECO:0007669"/>
    <property type="project" value="TreeGrafter"/>
</dbReference>
<evidence type="ECO:0000259" key="6">
    <source>
        <dbReference type="Pfam" id="PF00652"/>
    </source>
</evidence>
<feature type="transmembrane region" description="Helical" evidence="4">
    <location>
        <begin position="694"/>
        <end position="713"/>
    </location>
</feature>
<dbReference type="Pfam" id="PF02055">
    <property type="entry name" value="Glyco_hydro_30"/>
    <property type="match status" value="1"/>
</dbReference>
<feature type="domain" description="Glycosyl hydrolase family 30 beta sandwich" evidence="8">
    <location>
        <begin position="607"/>
        <end position="657"/>
    </location>
</feature>
<dbReference type="InterPro" id="IPR013780">
    <property type="entry name" value="Glyco_hydro_b"/>
</dbReference>
<dbReference type="Proteomes" id="UP001515480">
    <property type="component" value="Unassembled WGS sequence"/>
</dbReference>
<dbReference type="PANTHER" id="PTHR11069">
    <property type="entry name" value="GLUCOSYLCERAMIDASE"/>
    <property type="match status" value="1"/>
</dbReference>
<name>A0AB34J2U4_PRYPA</name>
<evidence type="ECO:0000313" key="9">
    <source>
        <dbReference type="EMBL" id="KAL1510876.1"/>
    </source>
</evidence>
<gene>
    <name evidence="9" type="ORF">AB1Y20_005708</name>
</gene>
<dbReference type="Gene3D" id="2.60.40.1180">
    <property type="entry name" value="Golgi alpha-mannosidase II"/>
    <property type="match status" value="1"/>
</dbReference>
<dbReference type="SUPFAM" id="SSF51445">
    <property type="entry name" value="(Trans)glycosidases"/>
    <property type="match status" value="1"/>
</dbReference>
<sequence>MRSVALLASLLGAQAQQVDWVQTVRHDDGTVKLLEPMPPLTMQPLSKVKRALVIDRQTKFQEIVGFGGAFTEASALNWKRLSAEDQAEVIRLYFASPEEGGHGYTLGRVPINSCDFSPASYTFDDVKDDMELEHFDTTVQHDVTSGMIPMIQAAQDAITKRGAKLTLFASPWTMPAWMKEPVDGKQSLTASASPNGLMPSMMRPWAKYFSKFISAYRAHGIDMWGVTVQNEPEAAVGWEACLWTPEYQAQFVKDHLGPVLQEEQPGVKIIGFDHNKDHVHVWAKGLYADPEAKKWFAGIGIHWYGGLNVHNLNATHNLAPDKFILGTEACNCGGVVLRTPDSAAWWSRAESLALDILEDLRFWAVGWTDWNLVLSTAGGPNHLQNLCDANIIVDPKETRGLGKLIMQASYYYMGHFSRFIPAGSRRVALKNTVEIKEDQVSADDVKNGQALLFSACDVSEIQSWTLDDTHSLIMRGTDEAEGSDGFQHGGECVDIDSASMTKIQVWACAHSVNQQWSVKTVPGGHQVINTPSGKCLTAVPTSGLSVGLDAGVTVTAAQLKPCAEDGDKTQTFALANYDQGGFPDNFHVRLPGEELCLQPQIQRLPHFDAVAFEQPSGKISLVAMNMGEKPISFSIVDAESSTGVRDVTLAPHAIHSYTWMPTAAAAAETAATVNAPTDSMLPAAAPQPRGSFRAVAWCSVTAAAAAVVVALYVKQRRAAQGHEQGSFEPATDSSYVEFQEVDDHEVGVHGTKM</sequence>
<keyword evidence="2 5" id="KW-0732">Signal</keyword>
<dbReference type="CDD" id="cd00161">
    <property type="entry name" value="beta-trefoil_Ricin-like"/>
    <property type="match status" value="1"/>
</dbReference>
<keyword evidence="3" id="KW-0378">Hydrolase</keyword>
<comment type="similarity">
    <text evidence="1">Belongs to the glycosyl hydrolase 30 family.</text>
</comment>
<organism evidence="9 10">
    <name type="scientific">Prymnesium parvum</name>
    <name type="common">Toxic golden alga</name>
    <dbReference type="NCBI Taxonomy" id="97485"/>
    <lineage>
        <taxon>Eukaryota</taxon>
        <taxon>Haptista</taxon>
        <taxon>Haptophyta</taxon>
        <taxon>Prymnesiophyceae</taxon>
        <taxon>Prymnesiales</taxon>
        <taxon>Prymnesiaceae</taxon>
        <taxon>Prymnesium</taxon>
    </lineage>
</organism>
<keyword evidence="4" id="KW-0472">Membrane</keyword>
<evidence type="ECO:0000256" key="3">
    <source>
        <dbReference type="ARBA" id="ARBA00022801"/>
    </source>
</evidence>
<dbReference type="GO" id="GO:0004348">
    <property type="term" value="F:glucosylceramidase activity"/>
    <property type="evidence" value="ECO:0007669"/>
    <property type="project" value="InterPro"/>
</dbReference>
<dbReference type="SUPFAM" id="SSF50370">
    <property type="entry name" value="Ricin B-like lectins"/>
    <property type="match status" value="1"/>
</dbReference>
<dbReference type="Pfam" id="PF17189">
    <property type="entry name" value="Glyco_hydro_30C"/>
    <property type="match status" value="1"/>
</dbReference>
<evidence type="ECO:0000259" key="7">
    <source>
        <dbReference type="Pfam" id="PF02055"/>
    </source>
</evidence>
<evidence type="ECO:0000256" key="2">
    <source>
        <dbReference type="ARBA" id="ARBA00022729"/>
    </source>
</evidence>
<dbReference type="GO" id="GO:0016020">
    <property type="term" value="C:membrane"/>
    <property type="evidence" value="ECO:0007669"/>
    <property type="project" value="GOC"/>
</dbReference>
<dbReference type="InterPro" id="IPR001139">
    <property type="entry name" value="Glyco_hydro_30"/>
</dbReference>